<dbReference type="InterPro" id="IPR019585">
    <property type="entry name" value="Rpn7/CSN1"/>
</dbReference>
<dbReference type="GeneID" id="96008011"/>
<organism evidence="8 9">
    <name type="scientific">Cladosporium halotolerans</name>
    <dbReference type="NCBI Taxonomy" id="1052096"/>
    <lineage>
        <taxon>Eukaryota</taxon>
        <taxon>Fungi</taxon>
        <taxon>Dikarya</taxon>
        <taxon>Ascomycota</taxon>
        <taxon>Pezizomycotina</taxon>
        <taxon>Dothideomycetes</taxon>
        <taxon>Dothideomycetidae</taxon>
        <taxon>Cladosporiales</taxon>
        <taxon>Cladosporiaceae</taxon>
        <taxon>Cladosporium</taxon>
    </lineage>
</organism>
<dbReference type="InterPro" id="IPR000717">
    <property type="entry name" value="PCI_dom"/>
</dbReference>
<dbReference type="PROSITE" id="PS50250">
    <property type="entry name" value="PCI"/>
    <property type="match status" value="1"/>
</dbReference>
<feature type="domain" description="PCI" evidence="7">
    <location>
        <begin position="257"/>
        <end position="433"/>
    </location>
</feature>
<dbReference type="RefSeq" id="XP_069227940.1">
    <property type="nucleotide sequence ID" value="XM_069375173.1"/>
</dbReference>
<evidence type="ECO:0000256" key="2">
    <source>
        <dbReference type="ARBA" id="ARBA00004496"/>
    </source>
</evidence>
<keyword evidence="5" id="KW-0539">Nucleus</keyword>
<sequence length="494" mass="52990">MAHNAGVSAPTFELEAWSSNYTPPLHPLRLAHVAGNCPPLAQQALQIAITSTKNGKDVALYTRLVGLAKKLGFNELAELDTEWVDRTEDANKRESSRLEQELKGYKNNLIRESIRMGQEDLATHMLLTGGPAPLPASENEPPQSAQTVGLNAAYSAFGKMRDYCTTPTHVASMTLRLLLTAFVQAVSAQQTGSAATGHFNAVLANSNRLRSVGVKDEELAKLQPISASANGIAFLGTGNYRDAAESFLSVSFDLTTNGPIHNFDFTRAVASANDIAIYGGLTALATLTREDLSRRVLGGPFRAFLELEPHMRKAISLFTTAKYRACLDTLQRYYSDWNLDVFLGGPAGHTHGRTHVDALLAHIRQKSITSHVASYSQITLSSLAATFPPPPTSQATTPEAALEEEITTLIQTAALPFRLDLVSGTLVAPASDARAKTHADASAAADEVERTLLLRLHRVNVALAGLEVQPEKRQGGGVPGVPEGWRGSRGVAQG</sequence>
<keyword evidence="4" id="KW-0736">Signalosome</keyword>
<evidence type="ECO:0000256" key="3">
    <source>
        <dbReference type="ARBA" id="ARBA00022490"/>
    </source>
</evidence>
<evidence type="ECO:0000256" key="6">
    <source>
        <dbReference type="SAM" id="MobiDB-lite"/>
    </source>
</evidence>
<gene>
    <name evidence="8" type="ORF">WHR41_06568</name>
</gene>
<dbReference type="InterPro" id="IPR045135">
    <property type="entry name" value="Rpn7_N"/>
</dbReference>
<dbReference type="GO" id="GO:0005737">
    <property type="term" value="C:cytoplasm"/>
    <property type="evidence" value="ECO:0007669"/>
    <property type="project" value="UniProtKB-SubCell"/>
</dbReference>
<keyword evidence="3" id="KW-0963">Cytoplasm</keyword>
<comment type="subcellular location">
    <subcellularLocation>
        <location evidence="2">Cytoplasm</location>
    </subcellularLocation>
    <subcellularLocation>
        <location evidence="1">Nucleus</location>
    </subcellularLocation>
</comment>
<dbReference type="PANTHER" id="PTHR14145">
    <property type="entry name" value="26S PROTESOME SUBUNIT 6"/>
    <property type="match status" value="1"/>
</dbReference>
<dbReference type="Proteomes" id="UP000803884">
    <property type="component" value="Unassembled WGS sequence"/>
</dbReference>
<dbReference type="Pfam" id="PF01399">
    <property type="entry name" value="PCI"/>
    <property type="match status" value="1"/>
</dbReference>
<reference evidence="8 9" key="1">
    <citation type="journal article" date="2020" name="Microbiol. Resour. Announc.">
        <title>Draft Genome Sequence of a Cladosporium Species Isolated from the Mesophotic Ascidian Didemnum maculosum.</title>
        <authorList>
            <person name="Gioti A."/>
            <person name="Siaperas R."/>
            <person name="Nikolaivits E."/>
            <person name="Le Goff G."/>
            <person name="Ouazzani J."/>
            <person name="Kotoulas G."/>
            <person name="Topakas E."/>
        </authorList>
    </citation>
    <scope>NUCLEOTIDE SEQUENCE [LARGE SCALE GENOMIC DNA]</scope>
    <source>
        <strain evidence="8 9">TM138-S3</strain>
    </source>
</reference>
<dbReference type="Pfam" id="PF10602">
    <property type="entry name" value="RPN7"/>
    <property type="match status" value="2"/>
</dbReference>
<evidence type="ECO:0000259" key="7">
    <source>
        <dbReference type="PROSITE" id="PS50250"/>
    </source>
</evidence>
<proteinExistence type="predicted"/>
<keyword evidence="9" id="KW-1185">Reference proteome</keyword>
<dbReference type="Gene3D" id="1.25.40.570">
    <property type="match status" value="1"/>
</dbReference>
<dbReference type="GO" id="GO:0008180">
    <property type="term" value="C:COP9 signalosome"/>
    <property type="evidence" value="ECO:0007669"/>
    <property type="project" value="UniProtKB-KW"/>
</dbReference>
<evidence type="ECO:0000313" key="8">
    <source>
        <dbReference type="EMBL" id="KAL1584834.1"/>
    </source>
</evidence>
<evidence type="ECO:0000313" key="9">
    <source>
        <dbReference type="Proteomes" id="UP000803884"/>
    </source>
</evidence>
<evidence type="ECO:0000256" key="5">
    <source>
        <dbReference type="ARBA" id="ARBA00023242"/>
    </source>
</evidence>
<dbReference type="PANTHER" id="PTHR14145:SF2">
    <property type="entry name" value="COP9 SIGNALOSOME COMPLEX SUBUNIT 1"/>
    <property type="match status" value="1"/>
</dbReference>
<evidence type="ECO:0000256" key="1">
    <source>
        <dbReference type="ARBA" id="ARBA00004123"/>
    </source>
</evidence>
<accession>A0AB34KIQ8</accession>
<dbReference type="AlphaFoldDB" id="A0AB34KIQ8"/>
<evidence type="ECO:0000256" key="4">
    <source>
        <dbReference type="ARBA" id="ARBA00022790"/>
    </source>
</evidence>
<protein>
    <recommendedName>
        <fullName evidence="7">PCI domain-containing protein</fullName>
    </recommendedName>
</protein>
<comment type="caution">
    <text evidence="8">The sequence shown here is derived from an EMBL/GenBank/DDBJ whole genome shotgun (WGS) entry which is preliminary data.</text>
</comment>
<feature type="region of interest" description="Disordered" evidence="6">
    <location>
        <begin position="471"/>
        <end position="494"/>
    </location>
</feature>
<name>A0AB34KIQ8_9PEZI</name>
<dbReference type="EMBL" id="JAAQHG020000023">
    <property type="protein sequence ID" value="KAL1584834.1"/>
    <property type="molecule type" value="Genomic_DNA"/>
</dbReference>